<protein>
    <submittedName>
        <fullName evidence="4">TIGR01777 family oxidoreductase</fullName>
    </submittedName>
</protein>
<sequence>MKKKVLITGATGLVGSELVKQCHNDGIAVHYLTTSKEKIENTENYKGFYWNPKKGEIDTKVFENVTAIINLAGASIAKRWTDSYKKTIIDSRVMSINLLYDTLQKIDHNIVHFISASGINIYPNSKTKLYTEEDKVTDDSFLANVVSSWEAATAKFKNAGMEVTKVRTGMVLAKGAGALPQIIKPIKLGVGAPLGSGEQWQSWIHIEDIAAIYLFLLNNQLEGKFNAVAPNPVQNKKMTRMIASKLDSPLWLPNIPAFVLKLVLGEMSVLVLEGQLVSSKKLEKLGYQFKYYNLDNALEDVLKE</sequence>
<evidence type="ECO:0000313" key="5">
    <source>
        <dbReference type="Proteomes" id="UP001139462"/>
    </source>
</evidence>
<dbReference type="NCBIfam" id="TIGR01777">
    <property type="entry name" value="yfcH"/>
    <property type="match status" value="1"/>
</dbReference>
<accession>A0A9X1R0A9</accession>
<evidence type="ECO:0000259" key="2">
    <source>
        <dbReference type="Pfam" id="PF01370"/>
    </source>
</evidence>
<dbReference type="RefSeq" id="WP_237608001.1">
    <property type="nucleotide sequence ID" value="NZ_JAIRBB010000004.1"/>
</dbReference>
<dbReference type="SUPFAM" id="SSF51735">
    <property type="entry name" value="NAD(P)-binding Rossmann-fold domains"/>
    <property type="match status" value="1"/>
</dbReference>
<dbReference type="InterPro" id="IPR010099">
    <property type="entry name" value="SDR39U1"/>
</dbReference>
<dbReference type="AlphaFoldDB" id="A0A9X1R0A9"/>
<dbReference type="EMBL" id="JAIRBB010000004">
    <property type="protein sequence ID" value="MCG2430835.1"/>
    <property type="molecule type" value="Genomic_DNA"/>
</dbReference>
<dbReference type="InterPro" id="IPR013549">
    <property type="entry name" value="DUF1731"/>
</dbReference>
<dbReference type="PANTHER" id="PTHR11092:SF0">
    <property type="entry name" value="EPIMERASE FAMILY PROTEIN SDR39U1"/>
    <property type="match status" value="1"/>
</dbReference>
<dbReference type="Gene3D" id="3.40.50.720">
    <property type="entry name" value="NAD(P)-binding Rossmann-like Domain"/>
    <property type="match status" value="1"/>
</dbReference>
<evidence type="ECO:0000313" key="4">
    <source>
        <dbReference type="EMBL" id="MCG2430835.1"/>
    </source>
</evidence>
<dbReference type="Pfam" id="PF01370">
    <property type="entry name" value="Epimerase"/>
    <property type="match status" value="1"/>
</dbReference>
<comment type="caution">
    <text evidence="4">The sequence shown here is derived from an EMBL/GenBank/DDBJ whole genome shotgun (WGS) entry which is preliminary data.</text>
</comment>
<proteinExistence type="inferred from homology"/>
<feature type="domain" description="DUF1731" evidence="3">
    <location>
        <begin position="255"/>
        <end position="301"/>
    </location>
</feature>
<keyword evidence="5" id="KW-1185">Reference proteome</keyword>
<dbReference type="Pfam" id="PF08338">
    <property type="entry name" value="DUF1731"/>
    <property type="match status" value="1"/>
</dbReference>
<evidence type="ECO:0000256" key="1">
    <source>
        <dbReference type="ARBA" id="ARBA00009353"/>
    </source>
</evidence>
<dbReference type="PANTHER" id="PTHR11092">
    <property type="entry name" value="SUGAR NUCLEOTIDE EPIMERASE RELATED"/>
    <property type="match status" value="1"/>
</dbReference>
<dbReference type="InterPro" id="IPR001509">
    <property type="entry name" value="Epimerase_deHydtase"/>
</dbReference>
<reference evidence="4" key="1">
    <citation type="submission" date="2021-09" db="EMBL/GenBank/DDBJ databases">
        <title>Genome of Aequorivita sp. strain F64183.</title>
        <authorList>
            <person name="Wang Y."/>
        </authorList>
    </citation>
    <scope>NUCLEOTIDE SEQUENCE</scope>
    <source>
        <strain evidence="4">F64183</strain>
    </source>
</reference>
<feature type="domain" description="NAD-dependent epimerase/dehydratase" evidence="2">
    <location>
        <begin position="5"/>
        <end position="221"/>
    </location>
</feature>
<dbReference type="InterPro" id="IPR036291">
    <property type="entry name" value="NAD(P)-bd_dom_sf"/>
</dbReference>
<comment type="similarity">
    <text evidence="1">Belongs to the NAD(P)-dependent epimerase/dehydratase family. SDR39U1 subfamily.</text>
</comment>
<name>A0A9X1R0A9_9FLAO</name>
<dbReference type="Proteomes" id="UP001139462">
    <property type="component" value="Unassembled WGS sequence"/>
</dbReference>
<organism evidence="4 5">
    <name type="scientific">Aequorivita xiaoshiensis</name>
    <dbReference type="NCBI Taxonomy" id="2874476"/>
    <lineage>
        <taxon>Bacteria</taxon>
        <taxon>Pseudomonadati</taxon>
        <taxon>Bacteroidota</taxon>
        <taxon>Flavobacteriia</taxon>
        <taxon>Flavobacteriales</taxon>
        <taxon>Flavobacteriaceae</taxon>
        <taxon>Aequorivita</taxon>
    </lineage>
</organism>
<evidence type="ECO:0000259" key="3">
    <source>
        <dbReference type="Pfam" id="PF08338"/>
    </source>
</evidence>
<gene>
    <name evidence="4" type="ORF">K8344_06860</name>
</gene>